<reference evidence="2 3" key="1">
    <citation type="submission" date="2024-05" db="EMBL/GenBank/DDBJ databases">
        <title>Genome sequencing and assembly of Indian major carp, Cirrhinus mrigala (Hamilton, 1822).</title>
        <authorList>
            <person name="Mohindra V."/>
            <person name="Chowdhury L.M."/>
            <person name="Lal K."/>
            <person name="Jena J.K."/>
        </authorList>
    </citation>
    <scope>NUCLEOTIDE SEQUENCE [LARGE SCALE GENOMIC DNA]</scope>
    <source>
        <strain evidence="2">CM1030</strain>
        <tissue evidence="2">Blood</tissue>
    </source>
</reference>
<evidence type="ECO:0000313" key="3">
    <source>
        <dbReference type="Proteomes" id="UP001529510"/>
    </source>
</evidence>
<organism evidence="2 3">
    <name type="scientific">Cirrhinus mrigala</name>
    <name type="common">Mrigala</name>
    <dbReference type="NCBI Taxonomy" id="683832"/>
    <lineage>
        <taxon>Eukaryota</taxon>
        <taxon>Metazoa</taxon>
        <taxon>Chordata</taxon>
        <taxon>Craniata</taxon>
        <taxon>Vertebrata</taxon>
        <taxon>Euteleostomi</taxon>
        <taxon>Actinopterygii</taxon>
        <taxon>Neopterygii</taxon>
        <taxon>Teleostei</taxon>
        <taxon>Ostariophysi</taxon>
        <taxon>Cypriniformes</taxon>
        <taxon>Cyprinidae</taxon>
        <taxon>Labeoninae</taxon>
        <taxon>Labeonini</taxon>
        <taxon>Cirrhinus</taxon>
    </lineage>
</organism>
<dbReference type="EMBL" id="JAMKFB020000007">
    <property type="protein sequence ID" value="KAL0188726.1"/>
    <property type="molecule type" value="Genomic_DNA"/>
</dbReference>
<sequence>MKEKDIEEMMVHKAVLLEYKTQKKKKKGKIKKAKGLNAKERRQLKIFQLKPEHQ</sequence>
<dbReference type="AlphaFoldDB" id="A0ABD0QR77"/>
<accession>A0ABD0QR77</accession>
<feature type="non-terminal residue" evidence="2">
    <location>
        <position position="54"/>
    </location>
</feature>
<proteinExistence type="predicted"/>
<feature type="region of interest" description="Disordered" evidence="1">
    <location>
        <begin position="22"/>
        <end position="54"/>
    </location>
</feature>
<keyword evidence="3" id="KW-1185">Reference proteome</keyword>
<name>A0ABD0QR77_CIRMR</name>
<feature type="compositionally biased region" description="Basic residues" evidence="1">
    <location>
        <begin position="22"/>
        <end position="34"/>
    </location>
</feature>
<dbReference type="Proteomes" id="UP001529510">
    <property type="component" value="Unassembled WGS sequence"/>
</dbReference>
<gene>
    <name evidence="2" type="ORF">M9458_015825</name>
</gene>
<evidence type="ECO:0000313" key="2">
    <source>
        <dbReference type="EMBL" id="KAL0188726.1"/>
    </source>
</evidence>
<comment type="caution">
    <text evidence="2">The sequence shown here is derived from an EMBL/GenBank/DDBJ whole genome shotgun (WGS) entry which is preliminary data.</text>
</comment>
<protein>
    <submittedName>
        <fullName evidence="2">Uncharacterized protein</fullName>
    </submittedName>
</protein>
<evidence type="ECO:0000256" key="1">
    <source>
        <dbReference type="SAM" id="MobiDB-lite"/>
    </source>
</evidence>